<reference evidence="2 3" key="1">
    <citation type="submission" date="2014-02" db="EMBL/GenBank/DDBJ databases">
        <title>Draft genome sequence of Lysinibacillus odysseyi NBRC 100172.</title>
        <authorList>
            <person name="Zhang F."/>
            <person name="Wang G."/>
            <person name="Zhang L."/>
        </authorList>
    </citation>
    <scope>NUCLEOTIDE SEQUENCE [LARGE SCALE GENOMIC DNA]</scope>
    <source>
        <strain evidence="2 3">NBRC 100172</strain>
    </source>
</reference>
<evidence type="ECO:0008006" key="4">
    <source>
        <dbReference type="Google" id="ProtNLM"/>
    </source>
</evidence>
<keyword evidence="1" id="KW-0472">Membrane</keyword>
<dbReference type="EMBL" id="JPVP01000060">
    <property type="protein sequence ID" value="KGR81589.1"/>
    <property type="molecule type" value="Genomic_DNA"/>
</dbReference>
<organism evidence="2 3">
    <name type="scientific">Lysinibacillus odysseyi 34hs-1 = NBRC 100172</name>
    <dbReference type="NCBI Taxonomy" id="1220589"/>
    <lineage>
        <taxon>Bacteria</taxon>
        <taxon>Bacillati</taxon>
        <taxon>Bacillota</taxon>
        <taxon>Bacilli</taxon>
        <taxon>Bacillales</taxon>
        <taxon>Bacillaceae</taxon>
        <taxon>Lysinibacillus</taxon>
    </lineage>
</organism>
<dbReference type="STRING" id="1220589.CD32_19740"/>
<keyword evidence="1" id="KW-1133">Transmembrane helix</keyword>
<evidence type="ECO:0000313" key="2">
    <source>
        <dbReference type="EMBL" id="KGR81589.1"/>
    </source>
</evidence>
<proteinExistence type="predicted"/>
<accession>A0A0A3IA26</accession>
<evidence type="ECO:0000256" key="1">
    <source>
        <dbReference type="SAM" id="Phobius"/>
    </source>
</evidence>
<feature type="transmembrane region" description="Helical" evidence="1">
    <location>
        <begin position="6"/>
        <end position="25"/>
    </location>
</feature>
<comment type="caution">
    <text evidence="2">The sequence shown here is derived from an EMBL/GenBank/DDBJ whole genome shotgun (WGS) entry which is preliminary data.</text>
</comment>
<name>A0A0A3IA26_9BACI</name>
<sequence length="135" mass="15552">MIEALLQLILLIVFSHLLYLILMQYHKMTDIKNVRLEADWELCVNDINQYLPYGISQVAVSEDGLIATVTTPDKVYTIQFLNNVIWKRENNGNETILTGVTSALFTLYGNRLLLQVKLEDGVERERSFVVEPYSE</sequence>
<dbReference type="Proteomes" id="UP000030437">
    <property type="component" value="Unassembled WGS sequence"/>
</dbReference>
<dbReference type="AlphaFoldDB" id="A0A0A3IA26"/>
<gene>
    <name evidence="2" type="ORF">CD32_19740</name>
</gene>
<dbReference type="RefSeq" id="WP_036158080.1">
    <property type="nucleotide sequence ID" value="NZ_AVCX01000001.1"/>
</dbReference>
<evidence type="ECO:0000313" key="3">
    <source>
        <dbReference type="Proteomes" id="UP000030437"/>
    </source>
</evidence>
<dbReference type="Pfam" id="PF15980">
    <property type="entry name" value="ComGF"/>
    <property type="match status" value="1"/>
</dbReference>
<dbReference type="InterPro" id="IPR016977">
    <property type="entry name" value="ComGF"/>
</dbReference>
<keyword evidence="3" id="KW-1185">Reference proteome</keyword>
<keyword evidence="1" id="KW-0812">Transmembrane</keyword>
<dbReference type="eggNOG" id="COG4940">
    <property type="taxonomic scope" value="Bacteria"/>
</dbReference>
<protein>
    <recommendedName>
        <fullName evidence="4">Competence protein ComGF</fullName>
    </recommendedName>
</protein>